<accession>A0A2T1G717</accession>
<name>A0A2T1G717_9CYAN</name>
<keyword evidence="3" id="KW-1185">Reference proteome</keyword>
<dbReference type="AlphaFoldDB" id="A0A2T1G717"/>
<sequence length="299" mass="31959">SATGFLLILLPAALAISALFVAWPIILGVTVLIASGNIWQNYEWSKTVRSIDPVFQQSIVQYRGEITPLDLSVKANISGAVANRYLAAKAHEFGTSSRQHPDRGQVYYFVSISTLGSILDDSEVELPELMPATTPVVAIPSTPAKSLVETVVQSEPTTSVAATATAMSIVSDPTPEVVPQSTEAVTVEPVDLPLEIAPATPSATHTEDLPPEIASATPIIADSAEAEIASIAPEPTTSATAPTVTILQSDLAKRLDVHSSTVYKRRSEPNFTDWTRNRDPDGIGWGYSVASKEYYRVDT</sequence>
<feature type="non-terminal residue" evidence="2">
    <location>
        <position position="1"/>
    </location>
</feature>
<gene>
    <name evidence="2" type="ORF">C7B77_19950</name>
</gene>
<keyword evidence="1" id="KW-1133">Transmembrane helix</keyword>
<evidence type="ECO:0000313" key="2">
    <source>
        <dbReference type="EMBL" id="PSB53014.1"/>
    </source>
</evidence>
<evidence type="ECO:0000313" key="3">
    <source>
        <dbReference type="Proteomes" id="UP000238937"/>
    </source>
</evidence>
<dbReference type="RefSeq" id="WP_106308864.1">
    <property type="nucleotide sequence ID" value="NZ_PVWO01000310.1"/>
</dbReference>
<organism evidence="2 3">
    <name type="scientific">Chamaesiphon polymorphus CCALA 037</name>
    <dbReference type="NCBI Taxonomy" id="2107692"/>
    <lineage>
        <taxon>Bacteria</taxon>
        <taxon>Bacillati</taxon>
        <taxon>Cyanobacteriota</taxon>
        <taxon>Cyanophyceae</taxon>
        <taxon>Gomontiellales</taxon>
        <taxon>Chamaesiphonaceae</taxon>
        <taxon>Chamaesiphon</taxon>
    </lineage>
</organism>
<proteinExistence type="predicted"/>
<reference evidence="2 3" key="1">
    <citation type="submission" date="2018-03" db="EMBL/GenBank/DDBJ databases">
        <title>The ancient ancestry and fast evolution of plastids.</title>
        <authorList>
            <person name="Moore K.R."/>
            <person name="Magnabosco C."/>
            <person name="Momper L."/>
            <person name="Gold D.A."/>
            <person name="Bosak T."/>
            <person name="Fournier G.P."/>
        </authorList>
    </citation>
    <scope>NUCLEOTIDE SEQUENCE [LARGE SCALE GENOMIC DNA]</scope>
    <source>
        <strain evidence="2 3">CCALA 037</strain>
    </source>
</reference>
<feature type="transmembrane region" description="Helical" evidence="1">
    <location>
        <begin position="6"/>
        <end position="39"/>
    </location>
</feature>
<comment type="caution">
    <text evidence="2">The sequence shown here is derived from an EMBL/GenBank/DDBJ whole genome shotgun (WGS) entry which is preliminary data.</text>
</comment>
<keyword evidence="1" id="KW-0812">Transmembrane</keyword>
<protein>
    <submittedName>
        <fullName evidence="2">Uncharacterized protein</fullName>
    </submittedName>
</protein>
<keyword evidence="1" id="KW-0472">Membrane</keyword>
<dbReference type="Proteomes" id="UP000238937">
    <property type="component" value="Unassembled WGS sequence"/>
</dbReference>
<dbReference type="EMBL" id="PVWO01000310">
    <property type="protein sequence ID" value="PSB53014.1"/>
    <property type="molecule type" value="Genomic_DNA"/>
</dbReference>
<evidence type="ECO:0000256" key="1">
    <source>
        <dbReference type="SAM" id="Phobius"/>
    </source>
</evidence>